<organism evidence="1 2">
    <name type="scientific">Trema orientale</name>
    <name type="common">Charcoal tree</name>
    <name type="synonym">Celtis orientalis</name>
    <dbReference type="NCBI Taxonomy" id="63057"/>
    <lineage>
        <taxon>Eukaryota</taxon>
        <taxon>Viridiplantae</taxon>
        <taxon>Streptophyta</taxon>
        <taxon>Embryophyta</taxon>
        <taxon>Tracheophyta</taxon>
        <taxon>Spermatophyta</taxon>
        <taxon>Magnoliopsida</taxon>
        <taxon>eudicotyledons</taxon>
        <taxon>Gunneridae</taxon>
        <taxon>Pentapetalae</taxon>
        <taxon>rosids</taxon>
        <taxon>fabids</taxon>
        <taxon>Rosales</taxon>
        <taxon>Cannabaceae</taxon>
        <taxon>Trema</taxon>
    </lineage>
</organism>
<sequence length="237" mass="26621">MSKWHGISIFGTVSCPNPARFLKANLAFGPTSEMNGLYRNPFCQRKTISTVDFIVEEITLDSSLSLFGYDSESSSKISILLALFNHSQKSNYPLTPALPLRCQYASDQHPQQSLTDVLVDPTSYQLQCYASDHHHQQSSNDVPIDPTDAPVDPIDSPAPISLEDEVEKILEKYIIMEGEDNWKEVLSKTGLLLSSTTCKTRWEKIKKSKELTLLTQELGARIGISSFRARKQLVSYY</sequence>
<accession>A0A2P5AHF2</accession>
<protein>
    <recommendedName>
        <fullName evidence="3">Myb-like domain containing protein</fullName>
    </recommendedName>
</protein>
<dbReference type="PROSITE" id="PS51257">
    <property type="entry name" value="PROKAR_LIPOPROTEIN"/>
    <property type="match status" value="1"/>
</dbReference>
<reference evidence="2" key="1">
    <citation type="submission" date="2016-06" db="EMBL/GenBank/DDBJ databases">
        <title>Parallel loss of symbiosis genes in relatives of nitrogen-fixing non-legume Parasponia.</title>
        <authorList>
            <person name="Van Velzen R."/>
            <person name="Holmer R."/>
            <person name="Bu F."/>
            <person name="Rutten L."/>
            <person name="Van Zeijl A."/>
            <person name="Liu W."/>
            <person name="Santuari L."/>
            <person name="Cao Q."/>
            <person name="Sharma T."/>
            <person name="Shen D."/>
            <person name="Roswanjaya Y."/>
            <person name="Wardhani T."/>
            <person name="Kalhor M.S."/>
            <person name="Jansen J."/>
            <person name="Van den Hoogen J."/>
            <person name="Gungor B."/>
            <person name="Hartog M."/>
            <person name="Hontelez J."/>
            <person name="Verver J."/>
            <person name="Yang W.-C."/>
            <person name="Schijlen E."/>
            <person name="Repin R."/>
            <person name="Schilthuizen M."/>
            <person name="Schranz E."/>
            <person name="Heidstra R."/>
            <person name="Miyata K."/>
            <person name="Fedorova E."/>
            <person name="Kohlen W."/>
            <person name="Bisseling T."/>
            <person name="Smit S."/>
            <person name="Geurts R."/>
        </authorList>
    </citation>
    <scope>NUCLEOTIDE SEQUENCE [LARGE SCALE GENOMIC DNA]</scope>
    <source>
        <strain evidence="2">cv. RG33-2</strain>
    </source>
</reference>
<proteinExistence type="predicted"/>
<dbReference type="EMBL" id="JXTC01000856">
    <property type="protein sequence ID" value="PON35954.1"/>
    <property type="molecule type" value="Genomic_DNA"/>
</dbReference>
<evidence type="ECO:0000313" key="1">
    <source>
        <dbReference type="EMBL" id="PON35954.1"/>
    </source>
</evidence>
<dbReference type="AlphaFoldDB" id="A0A2P5AHF2"/>
<keyword evidence="2" id="KW-1185">Reference proteome</keyword>
<dbReference type="Proteomes" id="UP000237000">
    <property type="component" value="Unassembled WGS sequence"/>
</dbReference>
<dbReference type="InParanoid" id="A0A2P5AHF2"/>
<evidence type="ECO:0000313" key="2">
    <source>
        <dbReference type="Proteomes" id="UP000237000"/>
    </source>
</evidence>
<comment type="caution">
    <text evidence="1">The sequence shown here is derived from an EMBL/GenBank/DDBJ whole genome shotgun (WGS) entry which is preliminary data.</text>
</comment>
<name>A0A2P5AHF2_TREOI</name>
<gene>
    <name evidence="1" type="ORF">TorRG33x02_350410</name>
</gene>
<evidence type="ECO:0008006" key="3">
    <source>
        <dbReference type="Google" id="ProtNLM"/>
    </source>
</evidence>